<evidence type="ECO:0000256" key="1">
    <source>
        <dbReference type="SAM" id="Phobius"/>
    </source>
</evidence>
<evidence type="ECO:0000313" key="2">
    <source>
        <dbReference type="EMBL" id="KAJ6971823.1"/>
    </source>
</evidence>
<keyword evidence="1" id="KW-0812">Transmembrane</keyword>
<sequence length="75" mass="9183">MPFHFRSKRVFVKLCLFILDPSNLSRMWTTVIWECYFITYLPFPLRAGIFVLLQVACLFWRMKWITCFFFLTQGF</sequence>
<keyword evidence="1" id="KW-1133">Transmembrane helix</keyword>
<name>A0AAD6LRF2_9ROSI</name>
<comment type="caution">
    <text evidence="2">The sequence shown here is derived from an EMBL/GenBank/DDBJ whole genome shotgun (WGS) entry which is preliminary data.</text>
</comment>
<protein>
    <submittedName>
        <fullName evidence="2">Uncharacterized protein</fullName>
    </submittedName>
</protein>
<gene>
    <name evidence="2" type="ORF">NC653_032384</name>
</gene>
<dbReference type="AlphaFoldDB" id="A0AAD6LRF2"/>
<accession>A0AAD6LRF2</accession>
<evidence type="ECO:0000313" key="3">
    <source>
        <dbReference type="Proteomes" id="UP001164929"/>
    </source>
</evidence>
<feature type="transmembrane region" description="Helical" evidence="1">
    <location>
        <begin position="37"/>
        <end position="60"/>
    </location>
</feature>
<dbReference type="Proteomes" id="UP001164929">
    <property type="component" value="Chromosome 14"/>
</dbReference>
<keyword evidence="1" id="KW-0472">Membrane</keyword>
<proteinExistence type="predicted"/>
<dbReference type="EMBL" id="JAQIZT010000014">
    <property type="protein sequence ID" value="KAJ6971823.1"/>
    <property type="molecule type" value="Genomic_DNA"/>
</dbReference>
<organism evidence="2 3">
    <name type="scientific">Populus alba x Populus x berolinensis</name>
    <dbReference type="NCBI Taxonomy" id="444605"/>
    <lineage>
        <taxon>Eukaryota</taxon>
        <taxon>Viridiplantae</taxon>
        <taxon>Streptophyta</taxon>
        <taxon>Embryophyta</taxon>
        <taxon>Tracheophyta</taxon>
        <taxon>Spermatophyta</taxon>
        <taxon>Magnoliopsida</taxon>
        <taxon>eudicotyledons</taxon>
        <taxon>Gunneridae</taxon>
        <taxon>Pentapetalae</taxon>
        <taxon>rosids</taxon>
        <taxon>fabids</taxon>
        <taxon>Malpighiales</taxon>
        <taxon>Salicaceae</taxon>
        <taxon>Saliceae</taxon>
        <taxon>Populus</taxon>
    </lineage>
</organism>
<keyword evidence="3" id="KW-1185">Reference proteome</keyword>
<reference evidence="2" key="1">
    <citation type="journal article" date="2023" name="Mol. Ecol. Resour.">
        <title>Chromosome-level genome assembly of a triploid poplar Populus alba 'Berolinensis'.</title>
        <authorList>
            <person name="Chen S."/>
            <person name="Yu Y."/>
            <person name="Wang X."/>
            <person name="Wang S."/>
            <person name="Zhang T."/>
            <person name="Zhou Y."/>
            <person name="He R."/>
            <person name="Meng N."/>
            <person name="Wang Y."/>
            <person name="Liu W."/>
            <person name="Liu Z."/>
            <person name="Liu J."/>
            <person name="Guo Q."/>
            <person name="Huang H."/>
            <person name="Sederoff R.R."/>
            <person name="Wang G."/>
            <person name="Qu G."/>
            <person name="Chen S."/>
        </authorList>
    </citation>
    <scope>NUCLEOTIDE SEQUENCE</scope>
    <source>
        <strain evidence="2">SC-2020</strain>
    </source>
</reference>